<keyword evidence="1" id="KW-0813">Transport</keyword>
<accession>A0A1U9K4L5</accession>
<sequence length="109" mass="11979">MCHTEGTVFEIILYGGNARSLAMEGIAAAKKGQYSIARDKIEQAAAEIEKAHRIQTEIIQREAGGKRLPVTLLLVHAQDHLMNAMTVKELAEEFVNLYQELGTLGGDEL</sequence>
<feature type="binding site" evidence="6">
    <location>
        <position position="79"/>
    </location>
    <ligand>
        <name>Mg(2+)</name>
        <dbReference type="ChEBI" id="CHEBI:18420"/>
        <note>ligand shared between all trimeric partners</note>
    </ligand>
</feature>
<keyword evidence="9" id="KW-1185">Reference proteome</keyword>
<dbReference type="GO" id="GO:0046872">
    <property type="term" value="F:metal ion binding"/>
    <property type="evidence" value="ECO:0007669"/>
    <property type="project" value="UniProtKB-KW"/>
</dbReference>
<comment type="cofactor">
    <cofactor evidence="6">
        <name>Mg(2+)</name>
        <dbReference type="ChEBI" id="CHEBI:18420"/>
    </cofactor>
    <text evidence="6">Binds 1 Mg(2+) ion per trimer.</text>
</comment>
<evidence type="ECO:0000256" key="1">
    <source>
        <dbReference type="ARBA" id="ARBA00022448"/>
    </source>
</evidence>
<dbReference type="PANTHER" id="PTHR34382">
    <property type="entry name" value="PTS SYSTEM N,N'-DIACETYLCHITOBIOSE-SPECIFIC EIIA COMPONENT"/>
    <property type="match status" value="1"/>
</dbReference>
<dbReference type="PANTHER" id="PTHR34382:SF7">
    <property type="entry name" value="PTS SYSTEM N,N'-DIACETYLCHITOBIOSE-SPECIFIC EIIA COMPONENT"/>
    <property type="match status" value="1"/>
</dbReference>
<feature type="active site" description="Tele-phosphohistidine intermediate" evidence="5">
    <location>
        <position position="76"/>
    </location>
</feature>
<evidence type="ECO:0000256" key="7">
    <source>
        <dbReference type="PROSITE-ProRule" id="PRU00418"/>
    </source>
</evidence>
<evidence type="ECO:0000313" key="8">
    <source>
        <dbReference type="EMBL" id="AQS54963.1"/>
    </source>
</evidence>
<dbReference type="InterPro" id="IPR003188">
    <property type="entry name" value="PTS_IIA_lac/cel"/>
</dbReference>
<keyword evidence="6" id="KW-0479">Metal-binding</keyword>
<evidence type="ECO:0000256" key="4">
    <source>
        <dbReference type="ARBA" id="ARBA00022683"/>
    </source>
</evidence>
<dbReference type="PIRSF" id="PIRSF000699">
    <property type="entry name" value="PTS_IILac_III"/>
    <property type="match status" value="1"/>
</dbReference>
<dbReference type="EMBL" id="CP019699">
    <property type="protein sequence ID" value="AQS54963.1"/>
    <property type="molecule type" value="Genomic_DNA"/>
</dbReference>
<proteinExistence type="predicted"/>
<dbReference type="PROSITE" id="PS51095">
    <property type="entry name" value="PTS_EIIA_TYPE_3"/>
    <property type="match status" value="1"/>
</dbReference>
<dbReference type="GO" id="GO:0016740">
    <property type="term" value="F:transferase activity"/>
    <property type="evidence" value="ECO:0007669"/>
    <property type="project" value="UniProtKB-KW"/>
</dbReference>
<gene>
    <name evidence="8" type="ORF">B0W44_03430</name>
</gene>
<protein>
    <submittedName>
        <fullName evidence="8">PTS lactose/cellobiose transporter subunit IIA</fullName>
    </submittedName>
</protein>
<dbReference type="KEGG" id="ntr:B0W44_03430"/>
<reference evidence="8 9" key="1">
    <citation type="journal article" date="2015" name="Int. J. Syst. Evol. Microbiol.">
        <title>Novibacillus thermophilus gen. nov., sp. nov., a Gram-staining-negative and moderately thermophilic member of the family Thermoactinomycetaceae.</title>
        <authorList>
            <person name="Yang G."/>
            <person name="Chen J."/>
            <person name="Zhou S."/>
        </authorList>
    </citation>
    <scope>NUCLEOTIDE SEQUENCE [LARGE SCALE GENOMIC DNA]</scope>
    <source>
        <strain evidence="8 9">SG-1</strain>
    </source>
</reference>
<dbReference type="OrthoDB" id="350602at2"/>
<keyword evidence="3" id="KW-0808">Transferase</keyword>
<keyword evidence="4" id="KW-0598">Phosphotransferase system</keyword>
<dbReference type="SUPFAM" id="SSF46973">
    <property type="entry name" value="Enzyme IIa from lactose specific PTS, IIa-lac"/>
    <property type="match status" value="1"/>
</dbReference>
<evidence type="ECO:0000256" key="5">
    <source>
        <dbReference type="PIRSR" id="PIRSR000699-1"/>
    </source>
</evidence>
<organism evidence="8 9">
    <name type="scientific">Novibacillus thermophilus</name>
    <dbReference type="NCBI Taxonomy" id="1471761"/>
    <lineage>
        <taxon>Bacteria</taxon>
        <taxon>Bacillati</taxon>
        <taxon>Bacillota</taxon>
        <taxon>Bacilli</taxon>
        <taxon>Bacillales</taxon>
        <taxon>Thermoactinomycetaceae</taxon>
        <taxon>Novibacillus</taxon>
    </lineage>
</organism>
<keyword evidence="2" id="KW-0762">Sugar transport</keyword>
<dbReference type="InterPro" id="IPR036542">
    <property type="entry name" value="PTS_IIA_lac/cel_sf"/>
</dbReference>
<dbReference type="GO" id="GO:0009401">
    <property type="term" value="P:phosphoenolpyruvate-dependent sugar phosphotransferase system"/>
    <property type="evidence" value="ECO:0007669"/>
    <property type="project" value="UniProtKB-KW"/>
</dbReference>
<evidence type="ECO:0000313" key="9">
    <source>
        <dbReference type="Proteomes" id="UP000188603"/>
    </source>
</evidence>
<dbReference type="CDD" id="cd00215">
    <property type="entry name" value="PTS_IIA_lac"/>
    <property type="match status" value="1"/>
</dbReference>
<dbReference type="AlphaFoldDB" id="A0A1U9K4L5"/>
<feature type="modified residue" description="Phosphohistidine; by HPr" evidence="7">
    <location>
        <position position="76"/>
    </location>
</feature>
<evidence type="ECO:0000256" key="3">
    <source>
        <dbReference type="ARBA" id="ARBA00022679"/>
    </source>
</evidence>
<dbReference type="Gene3D" id="1.20.58.80">
    <property type="entry name" value="Phosphotransferase system, lactose/cellobiose-type IIA subunit"/>
    <property type="match status" value="1"/>
</dbReference>
<dbReference type="RefSeq" id="WP_077718781.1">
    <property type="nucleotide sequence ID" value="NZ_CP019699.1"/>
</dbReference>
<dbReference type="Proteomes" id="UP000188603">
    <property type="component" value="Chromosome"/>
</dbReference>
<evidence type="ECO:0000256" key="2">
    <source>
        <dbReference type="ARBA" id="ARBA00022597"/>
    </source>
</evidence>
<dbReference type="STRING" id="1471761.B0W44_03430"/>
<evidence type="ECO:0000256" key="6">
    <source>
        <dbReference type="PIRSR" id="PIRSR000699-2"/>
    </source>
</evidence>
<name>A0A1U9K4L5_9BACL</name>
<dbReference type="Pfam" id="PF02255">
    <property type="entry name" value="PTS_IIA"/>
    <property type="match status" value="1"/>
</dbReference>
<keyword evidence="6" id="KW-0460">Magnesium</keyword>